<evidence type="ECO:0000256" key="11">
    <source>
        <dbReference type="HAMAP-Rule" id="MF_00664"/>
    </source>
</evidence>
<dbReference type="EC" id="4.1.1.65" evidence="11"/>
<keyword evidence="3 11" id="KW-0210">Decarboxylase</keyword>
<keyword evidence="9 11" id="KW-1208">Phospholipid metabolism</keyword>
<dbReference type="HAMAP" id="MF_00664">
    <property type="entry name" value="PS_decarb_PSD_A"/>
    <property type="match status" value="1"/>
</dbReference>
<evidence type="ECO:0000256" key="12">
    <source>
        <dbReference type="SAM" id="Phobius"/>
    </source>
</evidence>
<evidence type="ECO:0000256" key="4">
    <source>
        <dbReference type="ARBA" id="ARBA00023098"/>
    </source>
</evidence>
<evidence type="ECO:0000313" key="14">
    <source>
        <dbReference type="Proteomes" id="UP000006056"/>
    </source>
</evidence>
<feature type="active site" description="Schiff-base intermediate with substrate; via pyruvic acid" evidence="11">
    <location>
        <position position="188"/>
    </location>
</feature>
<dbReference type="GO" id="GO:0005886">
    <property type="term" value="C:plasma membrane"/>
    <property type="evidence" value="ECO:0007669"/>
    <property type="project" value="UniProtKB-SubCell"/>
</dbReference>
<keyword evidence="12" id="KW-0812">Transmembrane</keyword>
<keyword evidence="1 11" id="KW-1003">Cell membrane</keyword>
<dbReference type="STRING" id="926566.Terro_3411"/>
<name>I3ZK58_TERRK</name>
<evidence type="ECO:0000256" key="8">
    <source>
        <dbReference type="ARBA" id="ARBA00023239"/>
    </source>
</evidence>
<dbReference type="Pfam" id="PF02666">
    <property type="entry name" value="PS_Dcarbxylase"/>
    <property type="match status" value="1"/>
</dbReference>
<evidence type="ECO:0000256" key="3">
    <source>
        <dbReference type="ARBA" id="ARBA00022793"/>
    </source>
</evidence>
<keyword evidence="4 11" id="KW-0443">Lipid metabolism</keyword>
<sequence length="235" mass="25754">MLNLSGHRKRYDYRCMVRDGYFYALGLLVVAGLLWQLTGSKGIGVVPLILAVFFLWFFRDPSRRIPSGPGEIVSPGDGKVTEAEWIETPDGSRLRISIFLSVFDVHVNRSPIEGTVTAVNHKEGLFLNAMRADSNVLNEQNVVVIEHGDCSIQVKQIAGLLARRIVCTVKVGDHLQRGQRFGLIKFGSRVDVLMPADANLRVRRGDRVRGGSSILAVVPTHSACDDGSSVAATEV</sequence>
<evidence type="ECO:0000256" key="7">
    <source>
        <dbReference type="ARBA" id="ARBA00023209"/>
    </source>
</evidence>
<comment type="PTM">
    <text evidence="11">Is synthesized initially as an inactive proenzyme. Formation of the active enzyme involves a self-maturation process in which the active site pyruvoyl group is generated from an internal serine residue via an autocatalytic post-translational modification. Two non-identical subunits are generated from the proenzyme in this reaction, and the pyruvate is formed at the N-terminus of the alpha chain, which is derived from the carboxyl end of the proenzyme. The post-translation cleavage follows an unusual pathway, termed non-hydrolytic serinolysis, in which the side chain hydroxyl group of the serine supplies its oxygen atom to form the C-terminus of the beta chain, while the remainder of the serine residue undergoes an oxidative deamination to produce ammonia and the pyruvoyl prosthetic group on the alpha chain.</text>
</comment>
<dbReference type="eggNOG" id="COG0688">
    <property type="taxonomic scope" value="Bacteria"/>
</dbReference>
<evidence type="ECO:0000256" key="10">
    <source>
        <dbReference type="ARBA" id="ARBA00023317"/>
    </source>
</evidence>
<comment type="subcellular location">
    <subcellularLocation>
        <location evidence="11">Cell membrane</location>
        <topology evidence="11">Peripheral membrane protein</topology>
    </subcellularLocation>
</comment>
<organism evidence="13 14">
    <name type="scientific">Terriglobus roseus (strain DSM 18391 / NRRL B-41598 / KBS 63)</name>
    <dbReference type="NCBI Taxonomy" id="926566"/>
    <lineage>
        <taxon>Bacteria</taxon>
        <taxon>Pseudomonadati</taxon>
        <taxon>Acidobacteriota</taxon>
        <taxon>Terriglobia</taxon>
        <taxon>Terriglobales</taxon>
        <taxon>Acidobacteriaceae</taxon>
        <taxon>Terriglobus</taxon>
    </lineage>
</organism>
<dbReference type="PANTHER" id="PTHR35809">
    <property type="entry name" value="ARCHAETIDYLSERINE DECARBOXYLASE PROENZYME-RELATED"/>
    <property type="match status" value="1"/>
</dbReference>
<feature type="site" description="Cleavage (non-hydrolytic); by autocatalysis" evidence="11">
    <location>
        <begin position="187"/>
        <end position="188"/>
    </location>
</feature>
<feature type="chain" id="PRO_5023515624" description="Phosphatidylserine decarboxylase alpha chain" evidence="11">
    <location>
        <begin position="188"/>
        <end position="235"/>
    </location>
</feature>
<keyword evidence="12" id="KW-1133">Transmembrane helix</keyword>
<dbReference type="KEGG" id="trs:Terro_3411"/>
<keyword evidence="2 11" id="KW-0444">Lipid biosynthesis</keyword>
<dbReference type="InterPro" id="IPR003817">
    <property type="entry name" value="PS_Dcarbxylase"/>
</dbReference>
<dbReference type="Proteomes" id="UP000006056">
    <property type="component" value="Chromosome"/>
</dbReference>
<proteinExistence type="inferred from homology"/>
<feature type="transmembrane region" description="Helical" evidence="12">
    <location>
        <begin position="43"/>
        <end position="58"/>
    </location>
</feature>
<protein>
    <recommendedName>
        <fullName evidence="11">Phosphatidylserine decarboxylase proenzyme</fullName>
        <ecNumber evidence="11">4.1.1.65</ecNumber>
    </recommendedName>
    <component>
        <recommendedName>
            <fullName evidence="11">Phosphatidylserine decarboxylase alpha chain</fullName>
        </recommendedName>
    </component>
    <component>
        <recommendedName>
            <fullName evidence="11">Phosphatidylserine decarboxylase beta chain</fullName>
        </recommendedName>
    </component>
</protein>
<evidence type="ECO:0000256" key="2">
    <source>
        <dbReference type="ARBA" id="ARBA00022516"/>
    </source>
</evidence>
<comment type="catalytic activity">
    <reaction evidence="11">
        <text>a 1,2-diacyl-sn-glycero-3-phospho-L-serine + H(+) = a 1,2-diacyl-sn-glycero-3-phosphoethanolamine + CO2</text>
        <dbReference type="Rhea" id="RHEA:20828"/>
        <dbReference type="ChEBI" id="CHEBI:15378"/>
        <dbReference type="ChEBI" id="CHEBI:16526"/>
        <dbReference type="ChEBI" id="CHEBI:57262"/>
        <dbReference type="ChEBI" id="CHEBI:64612"/>
        <dbReference type="EC" id="4.1.1.65"/>
    </reaction>
</comment>
<evidence type="ECO:0000256" key="6">
    <source>
        <dbReference type="ARBA" id="ARBA00023145"/>
    </source>
</evidence>
<comment type="subunit">
    <text evidence="11">Heterodimer of a large membrane-associated beta subunit and a small pyruvoyl-containing alpha subunit.</text>
</comment>
<dbReference type="NCBIfam" id="NF003685">
    <property type="entry name" value="PRK05305.2-5"/>
    <property type="match status" value="1"/>
</dbReference>
<evidence type="ECO:0000256" key="5">
    <source>
        <dbReference type="ARBA" id="ARBA00023136"/>
    </source>
</evidence>
<comment type="cofactor">
    <cofactor evidence="11">
        <name>pyruvate</name>
        <dbReference type="ChEBI" id="CHEBI:15361"/>
    </cofactor>
    <text evidence="11">Binds 1 pyruvoyl group covalently per subunit.</text>
</comment>
<evidence type="ECO:0000313" key="13">
    <source>
        <dbReference type="EMBL" id="AFL89626.1"/>
    </source>
</evidence>
<keyword evidence="5 11" id="KW-0472">Membrane</keyword>
<dbReference type="AlphaFoldDB" id="I3ZK58"/>
<dbReference type="EMBL" id="CP003379">
    <property type="protein sequence ID" value="AFL89626.1"/>
    <property type="molecule type" value="Genomic_DNA"/>
</dbReference>
<keyword evidence="10 11" id="KW-0670">Pyruvate</keyword>
<dbReference type="PATRIC" id="fig|926566.3.peg.3354"/>
<dbReference type="PANTHER" id="PTHR35809:SF1">
    <property type="entry name" value="ARCHAETIDYLSERINE DECARBOXYLASE PROENZYME-RELATED"/>
    <property type="match status" value="1"/>
</dbReference>
<comment type="similarity">
    <text evidence="11">Belongs to the phosphatidylserine decarboxylase family. PSD-A subfamily.</text>
</comment>
<feature type="transmembrane region" description="Helical" evidence="12">
    <location>
        <begin position="20"/>
        <end position="37"/>
    </location>
</feature>
<evidence type="ECO:0000256" key="1">
    <source>
        <dbReference type="ARBA" id="ARBA00022475"/>
    </source>
</evidence>
<keyword evidence="6 11" id="KW-0865">Zymogen</keyword>
<dbReference type="GO" id="GO:0004609">
    <property type="term" value="F:phosphatidylserine decarboxylase activity"/>
    <property type="evidence" value="ECO:0007669"/>
    <property type="project" value="UniProtKB-UniRule"/>
</dbReference>
<comment type="pathway">
    <text evidence="11">Phospholipid metabolism; phosphatidylethanolamine biosynthesis; phosphatidylethanolamine from CDP-diacylglycerol: step 2/2.</text>
</comment>
<gene>
    <name evidence="11" type="primary">psd</name>
    <name evidence="13" type="ordered locus">Terro_3411</name>
</gene>
<dbReference type="InterPro" id="IPR033175">
    <property type="entry name" value="PSD-A"/>
</dbReference>
<keyword evidence="14" id="KW-1185">Reference proteome</keyword>
<evidence type="ECO:0000256" key="9">
    <source>
        <dbReference type="ARBA" id="ARBA00023264"/>
    </source>
</evidence>
<keyword evidence="7 11" id="KW-0594">Phospholipid biosynthesis</keyword>
<dbReference type="GO" id="GO:0006646">
    <property type="term" value="P:phosphatidylethanolamine biosynthetic process"/>
    <property type="evidence" value="ECO:0007669"/>
    <property type="project" value="UniProtKB-UniRule"/>
</dbReference>
<feature type="chain" id="PRO_5023515623" description="Phosphatidylserine decarboxylase beta chain" evidence="11">
    <location>
        <begin position="1"/>
        <end position="187"/>
    </location>
</feature>
<dbReference type="HOGENOM" id="CLU_072492_0_0_0"/>
<dbReference type="UniPathway" id="UPA00558">
    <property type="reaction ID" value="UER00616"/>
</dbReference>
<feature type="modified residue" description="Pyruvic acid (Ser); by autocatalysis" evidence="11">
    <location>
        <position position="188"/>
    </location>
</feature>
<reference evidence="13 14" key="1">
    <citation type="submission" date="2012-06" db="EMBL/GenBank/DDBJ databases">
        <title>Complete genome of Terriglobus roseus DSM 18391.</title>
        <authorList>
            <consortium name="US DOE Joint Genome Institute (JGI-PGF)"/>
            <person name="Lucas S."/>
            <person name="Copeland A."/>
            <person name="Lapidus A."/>
            <person name="Glavina del Rio T."/>
            <person name="Dalin E."/>
            <person name="Tice H."/>
            <person name="Bruce D."/>
            <person name="Goodwin L."/>
            <person name="Pitluck S."/>
            <person name="Peters L."/>
            <person name="Mikhailova N."/>
            <person name="Munk A.C.C."/>
            <person name="Kyrpides N."/>
            <person name="Mavromatis K."/>
            <person name="Ivanova N."/>
            <person name="Brettin T."/>
            <person name="Detter J.C."/>
            <person name="Han C."/>
            <person name="Larimer F."/>
            <person name="Land M."/>
            <person name="Hauser L."/>
            <person name="Markowitz V."/>
            <person name="Cheng J.-F."/>
            <person name="Hugenholtz P."/>
            <person name="Woyke T."/>
            <person name="Wu D."/>
            <person name="Brambilla E."/>
            <person name="Klenk H.-P."/>
            <person name="Eisen J.A."/>
        </authorList>
    </citation>
    <scope>NUCLEOTIDE SEQUENCE [LARGE SCALE GENOMIC DNA]</scope>
    <source>
        <strain evidence="14">DSM 18391 / NRRL B-41598 / KBS 63</strain>
    </source>
</reference>
<accession>I3ZK58</accession>
<keyword evidence="8 11" id="KW-0456">Lyase</keyword>
<comment type="function">
    <text evidence="11">Catalyzes the formation of phosphatidylethanolamine (PtdEtn) from phosphatidylserine (PtdSer).</text>
</comment>